<name>W9YXG3_9EURO</name>
<gene>
    <name evidence="1" type="ORF">A1O1_02739</name>
</gene>
<dbReference type="AlphaFoldDB" id="W9YXG3"/>
<evidence type="ECO:0000313" key="2">
    <source>
        <dbReference type="Proteomes" id="UP000019484"/>
    </source>
</evidence>
<dbReference type="GeneID" id="19157638"/>
<dbReference type="RefSeq" id="XP_007721839.1">
    <property type="nucleotide sequence ID" value="XM_007723649.1"/>
</dbReference>
<accession>W9YXG3</accession>
<dbReference type="Proteomes" id="UP000019484">
    <property type="component" value="Unassembled WGS sequence"/>
</dbReference>
<reference evidence="1 2" key="1">
    <citation type="submission" date="2013-03" db="EMBL/GenBank/DDBJ databases">
        <title>The Genome Sequence of Capronia coronata CBS 617.96.</title>
        <authorList>
            <consortium name="The Broad Institute Genomics Platform"/>
            <person name="Cuomo C."/>
            <person name="de Hoog S."/>
            <person name="Gorbushina A."/>
            <person name="Walker B."/>
            <person name="Young S.K."/>
            <person name="Zeng Q."/>
            <person name="Gargeya S."/>
            <person name="Fitzgerald M."/>
            <person name="Haas B."/>
            <person name="Abouelleil A."/>
            <person name="Allen A.W."/>
            <person name="Alvarado L."/>
            <person name="Arachchi H.M."/>
            <person name="Berlin A.M."/>
            <person name="Chapman S.B."/>
            <person name="Gainer-Dewar J."/>
            <person name="Goldberg J."/>
            <person name="Griggs A."/>
            <person name="Gujja S."/>
            <person name="Hansen M."/>
            <person name="Howarth C."/>
            <person name="Imamovic A."/>
            <person name="Ireland A."/>
            <person name="Larimer J."/>
            <person name="McCowan C."/>
            <person name="Murphy C."/>
            <person name="Pearson M."/>
            <person name="Poon T.W."/>
            <person name="Priest M."/>
            <person name="Roberts A."/>
            <person name="Saif S."/>
            <person name="Shea T."/>
            <person name="Sisk P."/>
            <person name="Sykes S."/>
            <person name="Wortman J."/>
            <person name="Nusbaum C."/>
            <person name="Birren B."/>
        </authorList>
    </citation>
    <scope>NUCLEOTIDE SEQUENCE [LARGE SCALE GENOMIC DNA]</scope>
    <source>
        <strain evidence="1 2">CBS 617.96</strain>
    </source>
</reference>
<dbReference type="OrthoDB" id="3182339at2759"/>
<keyword evidence="2" id="KW-1185">Reference proteome</keyword>
<proteinExistence type="predicted"/>
<protein>
    <submittedName>
        <fullName evidence="1">Uncharacterized protein</fullName>
    </submittedName>
</protein>
<sequence>MDVAQFPTNVLVTVDFARTIQTIRTLGESYVLDAYQRPVQWILTSVGGDESDSRDNNNNSRCSSIKHLVVISPYEARELQPAVRRSTRVTLHLYAPRPNLGIRPLDGLDLYNVSAIRMSPTPPIDLVTQLNLFSGQLYLKSFSEYVQVCNTLRLAWLEAEPGSSIAADGFIVRDADSSGRIPTTSTSTFLQSPVPFLRTLMMQIRNHCEEIDKTHMGAILGGRLLCPSDFEEP</sequence>
<organism evidence="1 2">
    <name type="scientific">Capronia coronata CBS 617.96</name>
    <dbReference type="NCBI Taxonomy" id="1182541"/>
    <lineage>
        <taxon>Eukaryota</taxon>
        <taxon>Fungi</taxon>
        <taxon>Dikarya</taxon>
        <taxon>Ascomycota</taxon>
        <taxon>Pezizomycotina</taxon>
        <taxon>Eurotiomycetes</taxon>
        <taxon>Chaetothyriomycetidae</taxon>
        <taxon>Chaetothyriales</taxon>
        <taxon>Herpotrichiellaceae</taxon>
        <taxon>Capronia</taxon>
    </lineage>
</organism>
<comment type="caution">
    <text evidence="1">The sequence shown here is derived from an EMBL/GenBank/DDBJ whole genome shotgun (WGS) entry which is preliminary data.</text>
</comment>
<dbReference type="eggNOG" id="ENOG502QUFK">
    <property type="taxonomic scope" value="Eukaryota"/>
</dbReference>
<dbReference type="STRING" id="1182541.W9YXG3"/>
<evidence type="ECO:0000313" key="1">
    <source>
        <dbReference type="EMBL" id="EXJ94345.1"/>
    </source>
</evidence>
<dbReference type="HOGENOM" id="CLU_007076_0_0_1"/>
<dbReference type="EMBL" id="AMWN01000002">
    <property type="protein sequence ID" value="EXJ94345.1"/>
    <property type="molecule type" value="Genomic_DNA"/>
</dbReference>